<dbReference type="Gene3D" id="3.40.50.300">
    <property type="entry name" value="P-loop containing nucleotide triphosphate hydrolases"/>
    <property type="match status" value="1"/>
</dbReference>
<evidence type="ECO:0000259" key="3">
    <source>
        <dbReference type="Pfam" id="PF00004"/>
    </source>
</evidence>
<accession>A0ABV6R9G2</accession>
<dbReference type="InterPro" id="IPR050221">
    <property type="entry name" value="26S_Proteasome_ATPase"/>
</dbReference>
<keyword evidence="2 4" id="KW-0067">ATP-binding</keyword>
<dbReference type="CDD" id="cd19481">
    <property type="entry name" value="RecA-like_protease"/>
    <property type="match status" value="1"/>
</dbReference>
<keyword evidence="1" id="KW-0547">Nucleotide-binding</keyword>
<gene>
    <name evidence="4" type="ORF">ACFFF6_06655</name>
</gene>
<dbReference type="InterPro" id="IPR027417">
    <property type="entry name" value="P-loop_NTPase"/>
</dbReference>
<sequence length="329" mass="35591">MRPIDADIALAVIAERWEGRLIGVTGADQRFHHSISELIANPHTRFSEGPVSYEHRATGPDADRRVVAFGVHLLRRDGIPLAVTQRAPAPQQGQEQAMIEVISSDEDAAVALLEELRRLMLERSVLKGKVLSFQPTQFGDSAGATFLPRPDVPAEAIVLPPGVLEAVVSHVVGIGEHREALRAAGQHLKRGVLLYGPPGTRKTLTVRHLLGRTPGTTAVVLTGSSIGFVTQAAELARTFQPSIVVLEDIDLVAMEHSYSPQPLLFEVLDALDGLDADADVAFVMTTNRVQVLERALATRPGRAKGATGSFAKELMRRAQCWPRRCGAAR</sequence>
<dbReference type="SUPFAM" id="SSF52540">
    <property type="entry name" value="P-loop containing nucleoside triphosphate hydrolases"/>
    <property type="match status" value="1"/>
</dbReference>
<proteinExistence type="predicted"/>
<evidence type="ECO:0000256" key="1">
    <source>
        <dbReference type="ARBA" id="ARBA00022741"/>
    </source>
</evidence>
<reference evidence="4 5" key="1">
    <citation type="submission" date="2024-09" db="EMBL/GenBank/DDBJ databases">
        <authorList>
            <person name="Sun Q."/>
            <person name="Mori K."/>
        </authorList>
    </citation>
    <scope>NUCLEOTIDE SEQUENCE [LARGE SCALE GENOMIC DNA]</scope>
    <source>
        <strain evidence="4 5">CICC 10874</strain>
    </source>
</reference>
<evidence type="ECO:0000313" key="5">
    <source>
        <dbReference type="Proteomes" id="UP001589793"/>
    </source>
</evidence>
<dbReference type="EMBL" id="JBHLSV010000006">
    <property type="protein sequence ID" value="MFC0673630.1"/>
    <property type="molecule type" value="Genomic_DNA"/>
</dbReference>
<dbReference type="Pfam" id="PF00004">
    <property type="entry name" value="AAA"/>
    <property type="match status" value="1"/>
</dbReference>
<keyword evidence="5" id="KW-1185">Reference proteome</keyword>
<evidence type="ECO:0000256" key="2">
    <source>
        <dbReference type="ARBA" id="ARBA00022840"/>
    </source>
</evidence>
<dbReference type="GO" id="GO:0005524">
    <property type="term" value="F:ATP binding"/>
    <property type="evidence" value="ECO:0007669"/>
    <property type="project" value="UniProtKB-KW"/>
</dbReference>
<dbReference type="InterPro" id="IPR003959">
    <property type="entry name" value="ATPase_AAA_core"/>
</dbReference>
<name>A0ABV6R9G2_9MICO</name>
<dbReference type="Proteomes" id="UP001589793">
    <property type="component" value="Unassembled WGS sequence"/>
</dbReference>
<feature type="domain" description="ATPase AAA-type core" evidence="3">
    <location>
        <begin position="192"/>
        <end position="302"/>
    </location>
</feature>
<protein>
    <submittedName>
        <fullName evidence="4">ATP-binding protein</fullName>
    </submittedName>
</protein>
<organism evidence="4 5">
    <name type="scientific">Brachybacterium hainanense</name>
    <dbReference type="NCBI Taxonomy" id="1541174"/>
    <lineage>
        <taxon>Bacteria</taxon>
        <taxon>Bacillati</taxon>
        <taxon>Actinomycetota</taxon>
        <taxon>Actinomycetes</taxon>
        <taxon>Micrococcales</taxon>
        <taxon>Dermabacteraceae</taxon>
        <taxon>Brachybacterium</taxon>
    </lineage>
</organism>
<dbReference type="PANTHER" id="PTHR23073">
    <property type="entry name" value="26S PROTEASOME REGULATORY SUBUNIT"/>
    <property type="match status" value="1"/>
</dbReference>
<evidence type="ECO:0000313" key="4">
    <source>
        <dbReference type="EMBL" id="MFC0673630.1"/>
    </source>
</evidence>
<comment type="caution">
    <text evidence="4">The sequence shown here is derived from an EMBL/GenBank/DDBJ whole genome shotgun (WGS) entry which is preliminary data.</text>
</comment>
<dbReference type="RefSeq" id="WP_376979353.1">
    <property type="nucleotide sequence ID" value="NZ_JBHLSV010000006.1"/>
</dbReference>